<dbReference type="Proteomes" id="UP001232755">
    <property type="component" value="Unassembled WGS sequence"/>
</dbReference>
<reference evidence="2 3" key="1">
    <citation type="submission" date="2023-07" db="EMBL/GenBank/DDBJ databases">
        <title>Comparative genomics of wheat-associated soil bacteria to identify genetic determinants of phenazine resistance.</title>
        <authorList>
            <person name="Mouncey N."/>
        </authorList>
    </citation>
    <scope>NUCLEOTIDE SEQUENCE [LARGE SCALE GENOMIC DNA]</scope>
    <source>
        <strain evidence="2 3">B3I12</strain>
    </source>
</reference>
<feature type="compositionally biased region" description="Low complexity" evidence="1">
    <location>
        <begin position="1207"/>
        <end position="1217"/>
    </location>
</feature>
<organism evidence="2 3">
    <name type="scientific">Streptomyces africanus</name>
    <dbReference type="NCBI Taxonomy" id="231024"/>
    <lineage>
        <taxon>Bacteria</taxon>
        <taxon>Bacillati</taxon>
        <taxon>Actinomycetota</taxon>
        <taxon>Actinomycetes</taxon>
        <taxon>Kitasatosporales</taxon>
        <taxon>Streptomycetaceae</taxon>
        <taxon>Streptomyces</taxon>
    </lineage>
</organism>
<protein>
    <submittedName>
        <fullName evidence="2">Tetratricopeptide (TPR) repeat protein</fullName>
    </submittedName>
</protein>
<gene>
    <name evidence="2" type="ORF">QF034_004937</name>
</gene>
<comment type="caution">
    <text evidence="2">The sequence shown here is derived from an EMBL/GenBank/DDBJ whole genome shotgun (WGS) entry which is preliminary data.</text>
</comment>
<feature type="compositionally biased region" description="Pro residues" evidence="1">
    <location>
        <begin position="1189"/>
        <end position="1206"/>
    </location>
</feature>
<dbReference type="EMBL" id="JAUSYP010000001">
    <property type="protein sequence ID" value="MDQ0750706.1"/>
    <property type="molecule type" value="Genomic_DNA"/>
</dbReference>
<proteinExistence type="predicted"/>
<name>A0ABU0QTH7_9ACTN</name>
<feature type="region of interest" description="Disordered" evidence="1">
    <location>
        <begin position="1182"/>
        <end position="1223"/>
    </location>
</feature>
<dbReference type="Gene3D" id="1.25.40.10">
    <property type="entry name" value="Tetratricopeptide repeat domain"/>
    <property type="match status" value="1"/>
</dbReference>
<dbReference type="InterPro" id="IPR011990">
    <property type="entry name" value="TPR-like_helical_dom_sf"/>
</dbReference>
<keyword evidence="3" id="KW-1185">Reference proteome</keyword>
<evidence type="ECO:0000313" key="3">
    <source>
        <dbReference type="Proteomes" id="UP001232755"/>
    </source>
</evidence>
<sequence>MRWWGKRGERSVAAGRDVGVAVTGDHNHLVFTRQVRSAYWEQVRRIAPGELVGRDRELAELTAFCTAGSGPAYAWWRAEAWAGKTALMKWFALNPPPGVCVVPFFVTAQLSTHNTFAAYADVVLEQLAELSGSMPAYLRPATRDAHLLRLYGEAARACRERGERLVLLVDGLDEDRGVTTGPDAHSIASLLPDQLEAGMRVLVTGRLNPPLPADVPDGHPLRDPSVARTLKPSPYARMVRAAAERELSALTEAGGLERELLTLVTAAGGGLTVEDLAALTGAVPFRVRKTLKTGAGRTFEKRAHGYLLAHEGLRRQAEEMVGDAELSRCRGLLHTWADAWRRREWPAETPAYLLRGYSQMVSRAGDTARMVEFALDQARHDRMLAVTGADGAALEEILTAERMLATAVADEAEPAAGSTGTSRFPHAVLHLLALCVHGDVIRGRRRSVTESLAWAWAALGRTSRAEALARDLPPLDKTPALARVAEELAGQGDTERATGLAVAAEEALHESGFGLGRPEHAVAVHRAFVRVGLYDRAEAVLRSASVPLSSAALAAQVVETWLDDEEFDRARAEVTRQTAPSHRSACIRALVTGLLAQGRTEQAWEIVREAGDSAPSGALCRLALALAEAGRVEEAERLLNDARDHATTFKDRLQDPKDCLEELSEAGADATDYFQAFVDARRWDVITEMLRNTARDGDSALWLATFLAPVLVLEGKLDSAEALLAGRTEGTAVEGARLLAAALARRGESGRVRRFCRTFSSTAVRSELSAAAAEGFAATGRLREAESLAVWSDPAHGLDPLARGAVAWARSGHREEAAAFLARVENRVRAEAGISGAVSDRARVAQALAAAGHTPAARELLAGIENALAQTAVPRSAGSDTPWHGQELTDVALALVRSGELDRAEALIRSPDGAGRGAHEAWAALLRAWTGAGRYGRAEKFVAEAPTAYRDGLLAEMSVVWAERGEAARSVDCAGTVREAPARISATARAAAALALSGMRTEARTVLAELPQHNGCPDLGKAPESALVLADVFQAWSVLGEPDRARAVAGEALRLRNVTGYSVGWRLVRALVRARLCEEARWWVRQVPPGDEHDSVREALVVALAEAGDVSAALNWARPLGEHPEAAVALVSRVAPDRARSLAIHALRHGEWQEALPAVLHVEPAAVPFLVGAFRHAPTAARTSAPSWTTPPPASPAAPASPPPSAPCTSGPGSTPSSPGPDR</sequence>
<accession>A0ABU0QTH7</accession>
<evidence type="ECO:0000313" key="2">
    <source>
        <dbReference type="EMBL" id="MDQ0750706.1"/>
    </source>
</evidence>
<evidence type="ECO:0000256" key="1">
    <source>
        <dbReference type="SAM" id="MobiDB-lite"/>
    </source>
</evidence>